<sequence length="703" mass="80330">MELQEEKMSTDSFTEEQEQVFRAWVDRFNWNSRPSLKQANDFLRLKFSLSFPEDALTAIIDEMFIVKGPPPARELSPSPPLPPQSIEPGTPPHTGKIKLRGYGMSITHRYPGQKDVEFPVLVADREAGWKAHTLLIREYCMLEAIESLTNKPEWWRKIRDPEIAAKWRAEMLTMDWDGFHSHADFTPNMADACIEELLLKADMYEQTGLIPVFDYSACVLKSDSLLDADLTSKLAEQVKPLEDVPEAAKDWHPGSDNKVLDLVHPSLWPLVFGKTRIMPDHEIGLKDCMRFIGAGDVIPKPKESEKQTSTFWSDRNVATSSVNFQWLPCNVEVGQDGKARITSYINNLHPVEHKGLYPVIEEFISKSLPAWDFVYRWPKEFPYQRLSTMEAGPKCTVPELCEASYECTPASRPLEEGEAEREEDEEYEDDYEGSAREQLDTKWFSETHPLKLPDDKSDFRSTDAYKGKVKTTGFFDNASRLQVIVKLANIHLTPESPRYDGGSWHVEGQHNEHIVATALYYYDNDNITESLLYFRTSADSEELSMNLNYMQSDVRSIARTFAVEQSHEASTLQDVGSVTTREGRAVFFPNLFLHQVAPFELQDGTRPGHRKILALFLVDPKVPVISTANVPPQQRHWWPGEGYVREKLPLPAEVGEMVLGNVDFPYGEVEAKRIREQLMAERRTEQADFVSNLKSVEFGFCEH</sequence>
<dbReference type="STRING" id="1081108.A0A162N4N7"/>
<dbReference type="Pfam" id="PF14033">
    <property type="entry name" value="DUF4246"/>
    <property type="match status" value="1"/>
</dbReference>
<organism evidence="4 5">
    <name type="scientific">Akanthomyces lecanii RCEF 1005</name>
    <dbReference type="NCBI Taxonomy" id="1081108"/>
    <lineage>
        <taxon>Eukaryota</taxon>
        <taxon>Fungi</taxon>
        <taxon>Dikarya</taxon>
        <taxon>Ascomycota</taxon>
        <taxon>Pezizomycotina</taxon>
        <taxon>Sordariomycetes</taxon>
        <taxon>Hypocreomycetidae</taxon>
        <taxon>Hypocreales</taxon>
        <taxon>Cordycipitaceae</taxon>
        <taxon>Akanthomyces</taxon>
        <taxon>Cordyceps confragosa</taxon>
    </lineage>
</organism>
<dbReference type="Proteomes" id="UP000076881">
    <property type="component" value="Unassembled WGS sequence"/>
</dbReference>
<dbReference type="PANTHER" id="PTHR33119:SF1">
    <property type="entry name" value="FE2OG DIOXYGENASE DOMAIN-CONTAINING PROTEIN"/>
    <property type="match status" value="1"/>
</dbReference>
<gene>
    <name evidence="4" type="ORF">LEL_07467</name>
</gene>
<evidence type="ECO:0000259" key="2">
    <source>
        <dbReference type="Pfam" id="PF14033"/>
    </source>
</evidence>
<dbReference type="PANTHER" id="PTHR33119">
    <property type="entry name" value="IFI3P"/>
    <property type="match status" value="1"/>
</dbReference>
<feature type="compositionally biased region" description="Acidic residues" evidence="1">
    <location>
        <begin position="416"/>
        <end position="432"/>
    </location>
</feature>
<dbReference type="Pfam" id="PF21666">
    <property type="entry name" value="DUF4246_N"/>
    <property type="match status" value="1"/>
</dbReference>
<dbReference type="InterPro" id="IPR025340">
    <property type="entry name" value="DUF4246"/>
</dbReference>
<evidence type="ECO:0000313" key="5">
    <source>
        <dbReference type="Proteomes" id="UP000076881"/>
    </source>
</evidence>
<reference evidence="4 5" key="1">
    <citation type="journal article" date="2016" name="Genome Biol. Evol.">
        <title>Divergent and convergent evolution of fungal pathogenicity.</title>
        <authorList>
            <person name="Shang Y."/>
            <person name="Xiao G."/>
            <person name="Zheng P."/>
            <person name="Cen K."/>
            <person name="Zhan S."/>
            <person name="Wang C."/>
        </authorList>
    </citation>
    <scope>NUCLEOTIDE SEQUENCE [LARGE SCALE GENOMIC DNA]</scope>
    <source>
        <strain evidence="4 5">RCEF 1005</strain>
    </source>
</reference>
<accession>A0A162N4N7</accession>
<feature type="compositionally biased region" description="Pro residues" evidence="1">
    <location>
        <begin position="71"/>
        <end position="91"/>
    </location>
</feature>
<dbReference type="InterPro" id="IPR049192">
    <property type="entry name" value="DUF4246_C"/>
</dbReference>
<dbReference type="InterPro" id="IPR049207">
    <property type="entry name" value="DUF4246_N"/>
</dbReference>
<evidence type="ECO:0000259" key="3">
    <source>
        <dbReference type="Pfam" id="PF21666"/>
    </source>
</evidence>
<feature type="region of interest" description="Disordered" evidence="1">
    <location>
        <begin position="411"/>
        <end position="432"/>
    </location>
</feature>
<name>A0A162N4N7_CORDF</name>
<comment type="caution">
    <text evidence="4">The sequence shown here is derived from an EMBL/GenBank/DDBJ whole genome shotgun (WGS) entry which is preliminary data.</text>
</comment>
<keyword evidence="5" id="KW-1185">Reference proteome</keyword>
<evidence type="ECO:0000256" key="1">
    <source>
        <dbReference type="SAM" id="MobiDB-lite"/>
    </source>
</evidence>
<evidence type="ECO:0000313" key="4">
    <source>
        <dbReference type="EMBL" id="OAA75479.1"/>
    </source>
</evidence>
<feature type="domain" description="DUF4246" evidence="3">
    <location>
        <begin position="102"/>
        <end position="170"/>
    </location>
</feature>
<dbReference type="OrthoDB" id="415532at2759"/>
<feature type="region of interest" description="Disordered" evidence="1">
    <location>
        <begin position="71"/>
        <end position="93"/>
    </location>
</feature>
<protein>
    <recommendedName>
        <fullName evidence="6">Duf1665 domain containing protein</fullName>
    </recommendedName>
</protein>
<feature type="domain" description="DUF4246" evidence="2">
    <location>
        <begin position="188"/>
        <end position="639"/>
    </location>
</feature>
<dbReference type="AlphaFoldDB" id="A0A162N4N7"/>
<dbReference type="EMBL" id="AZHF01000005">
    <property type="protein sequence ID" value="OAA75479.1"/>
    <property type="molecule type" value="Genomic_DNA"/>
</dbReference>
<proteinExistence type="predicted"/>
<evidence type="ECO:0008006" key="6">
    <source>
        <dbReference type="Google" id="ProtNLM"/>
    </source>
</evidence>